<dbReference type="KEGG" id="btab:109039595"/>
<dbReference type="InterPro" id="IPR006994">
    <property type="entry name" value="TCF25/Rqc1"/>
</dbReference>
<evidence type="ECO:0000313" key="2">
    <source>
        <dbReference type="EMBL" id="CAH0385565.1"/>
    </source>
</evidence>
<dbReference type="PANTHER" id="PTHR22684:SF0">
    <property type="entry name" value="RIBOSOME QUALITY CONTROL COMPLEX SUBUNIT TCF25"/>
    <property type="match status" value="1"/>
</dbReference>
<feature type="region of interest" description="Disordered" evidence="1">
    <location>
        <begin position="1"/>
        <end position="116"/>
    </location>
</feature>
<dbReference type="EMBL" id="OU963863">
    <property type="protein sequence ID" value="CAH0385565.1"/>
    <property type="molecule type" value="Genomic_DNA"/>
</dbReference>
<organism evidence="2 3">
    <name type="scientific">Bemisia tabaci</name>
    <name type="common">Sweetpotato whitefly</name>
    <name type="synonym">Aleurodes tabaci</name>
    <dbReference type="NCBI Taxonomy" id="7038"/>
    <lineage>
        <taxon>Eukaryota</taxon>
        <taxon>Metazoa</taxon>
        <taxon>Ecdysozoa</taxon>
        <taxon>Arthropoda</taxon>
        <taxon>Hexapoda</taxon>
        <taxon>Insecta</taxon>
        <taxon>Pterygota</taxon>
        <taxon>Neoptera</taxon>
        <taxon>Paraneoptera</taxon>
        <taxon>Hemiptera</taxon>
        <taxon>Sternorrhyncha</taxon>
        <taxon>Aleyrodoidea</taxon>
        <taxon>Aleyrodidae</taxon>
        <taxon>Aleyrodinae</taxon>
        <taxon>Bemisia</taxon>
    </lineage>
</organism>
<keyword evidence="3" id="KW-1185">Reference proteome</keyword>
<feature type="compositionally biased region" description="Basic residues" evidence="1">
    <location>
        <begin position="86"/>
        <end position="99"/>
    </location>
</feature>
<dbReference type="AlphaFoldDB" id="A0A9P0A709"/>
<accession>A0A9P0A709</accession>
<evidence type="ECO:0000313" key="3">
    <source>
        <dbReference type="Proteomes" id="UP001152759"/>
    </source>
</evidence>
<sequence length="641" mass="72575">MSSRVLKKLGLQGEKDITFLPEDGSDAEGDLSHSSGARKKQLNLNRYDVLNEQSHSESEVKEDDDHETTSSLTNNDLGQVETKEISRKKKKKKKRKAHRVPANARSSEDNAEDEVERSVREVNEMLGEIEPSFSDPKVVVCRSKDILSIEQRNLNPNNELKRIFGSKIVQQTEMKKRGRVRGHMKTTWFVTPKNNWPPIGKPGIEMKLVSSSNGINVYQYIHHPQYQQVQMKFLDAVDSGNPDNIVKIIDNHPYHVDALLQLSEFCRLSEDFSMSSEFLERALFILESFFHPSFASTSASSRLEYDLQENRALFIALFKHLTLVGQRACYRTALELSKFLLSLDPVNDPLAITLSVDFYAIRAQQYSWFLSAADQWTVTRNINQLPNFSYGTAIAHFLLTGGKDVEKANECLQRALILFPGVLFPLLEKCGIQPDSKVMGHSFFNQQTTSTSLKQLEALYVTRCHHIWRDPDLLAWLESNAHAVLGRVDEEDSEVGDLRSKVETWYKAATPRNILRHLILSDLKEVPINLLDCHGPLYSFDPLPPPGGTTIYHRPNRPTLNMENANAFSAFFRSLMPNYDINEPAGQAIARDVELGTNVTELTQSVTSFLGALRDYLSDFHSQIDIDIGLDTDDDTEVESG</sequence>
<dbReference type="PANTHER" id="PTHR22684">
    <property type="entry name" value="NULP1-RELATED"/>
    <property type="match status" value="1"/>
</dbReference>
<dbReference type="Proteomes" id="UP001152759">
    <property type="component" value="Chromosome 2"/>
</dbReference>
<proteinExistence type="predicted"/>
<reference evidence="2" key="1">
    <citation type="submission" date="2021-12" db="EMBL/GenBank/DDBJ databases">
        <authorList>
            <person name="King R."/>
        </authorList>
    </citation>
    <scope>NUCLEOTIDE SEQUENCE</scope>
</reference>
<dbReference type="GO" id="GO:1990112">
    <property type="term" value="C:RQC complex"/>
    <property type="evidence" value="ECO:0007669"/>
    <property type="project" value="TreeGrafter"/>
</dbReference>
<dbReference type="Pfam" id="PF04910">
    <property type="entry name" value="Tcf25"/>
    <property type="match status" value="1"/>
</dbReference>
<evidence type="ECO:0000256" key="1">
    <source>
        <dbReference type="SAM" id="MobiDB-lite"/>
    </source>
</evidence>
<protein>
    <recommendedName>
        <fullName evidence="4">Transcription factor 25</fullName>
    </recommendedName>
</protein>
<gene>
    <name evidence="2" type="ORF">BEMITA_LOCUS4781</name>
</gene>
<name>A0A9P0A709_BEMTA</name>
<evidence type="ECO:0008006" key="4">
    <source>
        <dbReference type="Google" id="ProtNLM"/>
    </source>
</evidence>